<feature type="signal peptide" evidence="1">
    <location>
        <begin position="1"/>
        <end position="21"/>
    </location>
</feature>
<gene>
    <name evidence="2" type="ORF">BJ212DRAFT_347510</name>
</gene>
<dbReference type="RefSeq" id="XP_041192029.1">
    <property type="nucleotide sequence ID" value="XM_041342977.1"/>
</dbReference>
<name>A0A9P7E968_9AGAM</name>
<dbReference type="GeneID" id="64636993"/>
<protein>
    <recommendedName>
        <fullName evidence="4">Hydrophobin</fullName>
    </recommendedName>
</protein>
<accession>A0A9P7E968</accession>
<comment type="caution">
    <text evidence="2">The sequence shown here is derived from an EMBL/GenBank/DDBJ whole genome shotgun (WGS) entry which is preliminary data.</text>
</comment>
<proteinExistence type="predicted"/>
<dbReference type="AlphaFoldDB" id="A0A9P7E968"/>
<reference evidence="2" key="1">
    <citation type="journal article" date="2020" name="New Phytol.">
        <title>Comparative genomics reveals dynamic genome evolution in host specialist ectomycorrhizal fungi.</title>
        <authorList>
            <person name="Lofgren L.A."/>
            <person name="Nguyen N.H."/>
            <person name="Vilgalys R."/>
            <person name="Ruytinx J."/>
            <person name="Liao H.L."/>
            <person name="Branco S."/>
            <person name="Kuo A."/>
            <person name="LaButti K."/>
            <person name="Lipzen A."/>
            <person name="Andreopoulos W."/>
            <person name="Pangilinan J."/>
            <person name="Riley R."/>
            <person name="Hundley H."/>
            <person name="Na H."/>
            <person name="Barry K."/>
            <person name="Grigoriev I.V."/>
            <person name="Stajich J.E."/>
            <person name="Kennedy P.G."/>
        </authorList>
    </citation>
    <scope>NUCLEOTIDE SEQUENCE</scope>
    <source>
        <strain evidence="2">MN1</strain>
    </source>
</reference>
<dbReference type="Proteomes" id="UP000807769">
    <property type="component" value="Unassembled WGS sequence"/>
</dbReference>
<dbReference type="EMBL" id="JABBWG010000020">
    <property type="protein sequence ID" value="KAG1814693.1"/>
    <property type="molecule type" value="Genomic_DNA"/>
</dbReference>
<evidence type="ECO:0000313" key="2">
    <source>
        <dbReference type="EMBL" id="KAG1814693.1"/>
    </source>
</evidence>
<organism evidence="2 3">
    <name type="scientific">Suillus subaureus</name>
    <dbReference type="NCBI Taxonomy" id="48587"/>
    <lineage>
        <taxon>Eukaryota</taxon>
        <taxon>Fungi</taxon>
        <taxon>Dikarya</taxon>
        <taxon>Basidiomycota</taxon>
        <taxon>Agaricomycotina</taxon>
        <taxon>Agaricomycetes</taxon>
        <taxon>Agaricomycetidae</taxon>
        <taxon>Boletales</taxon>
        <taxon>Suillineae</taxon>
        <taxon>Suillaceae</taxon>
        <taxon>Suillus</taxon>
    </lineage>
</organism>
<dbReference type="PROSITE" id="PS51257">
    <property type="entry name" value="PROKAR_LIPOPROTEIN"/>
    <property type="match status" value="1"/>
</dbReference>
<sequence length="103" mass="11046">MRFSFFAIIVASATSIMSVSACVSQNQLCQTTEDCCPGDYLGCTTIVSRSTLLRIESSPDHSPFALCNISRRVSESASTTRRVLDMVAVGTIGGHNFASAKYV</sequence>
<evidence type="ECO:0000313" key="3">
    <source>
        <dbReference type="Proteomes" id="UP000807769"/>
    </source>
</evidence>
<feature type="chain" id="PRO_5040402606" description="Hydrophobin" evidence="1">
    <location>
        <begin position="22"/>
        <end position="103"/>
    </location>
</feature>
<keyword evidence="3" id="KW-1185">Reference proteome</keyword>
<dbReference type="OrthoDB" id="2684193at2759"/>
<evidence type="ECO:0008006" key="4">
    <source>
        <dbReference type="Google" id="ProtNLM"/>
    </source>
</evidence>
<evidence type="ECO:0000256" key="1">
    <source>
        <dbReference type="SAM" id="SignalP"/>
    </source>
</evidence>
<keyword evidence="1" id="KW-0732">Signal</keyword>